<feature type="compositionally biased region" description="Basic and acidic residues" evidence="1">
    <location>
        <begin position="465"/>
        <end position="477"/>
    </location>
</feature>
<name>A0A7G2CKZ6_9TRYP</name>
<feature type="region of interest" description="Disordered" evidence="1">
    <location>
        <begin position="462"/>
        <end position="486"/>
    </location>
</feature>
<evidence type="ECO:0000256" key="1">
    <source>
        <dbReference type="SAM" id="MobiDB-lite"/>
    </source>
</evidence>
<gene>
    <name evidence="2" type="ORF">ADEAN_000801800</name>
</gene>
<evidence type="ECO:0000313" key="2">
    <source>
        <dbReference type="EMBL" id="CAD2220496.1"/>
    </source>
</evidence>
<protein>
    <submittedName>
        <fullName evidence="2">Uncharacterized protein</fullName>
    </submittedName>
</protein>
<dbReference type="EMBL" id="LR877161">
    <property type="protein sequence ID" value="CAD2220496.1"/>
    <property type="molecule type" value="Genomic_DNA"/>
</dbReference>
<reference evidence="2 3" key="1">
    <citation type="submission" date="2020-08" db="EMBL/GenBank/DDBJ databases">
        <authorList>
            <person name="Newling K."/>
            <person name="Davey J."/>
            <person name="Forrester S."/>
        </authorList>
    </citation>
    <scope>NUCLEOTIDE SEQUENCE [LARGE SCALE GENOMIC DNA]</scope>
    <source>
        <strain evidence="3">Crithidia deanei Carvalho (ATCC PRA-265)</strain>
    </source>
</reference>
<dbReference type="AlphaFoldDB" id="A0A7G2CKZ6"/>
<dbReference type="VEuPathDB" id="TriTrypDB:ADEAN_000801800"/>
<feature type="compositionally biased region" description="Polar residues" evidence="1">
    <location>
        <begin position="98"/>
        <end position="121"/>
    </location>
</feature>
<sequence>MKKKPETQTYLEERVKYNNHVFTDFHSYWSRRFLFFADVSSGMHFVLSIRFFTIGIPFLAFFFSQSFLPSLFFFYDRKRNRRNTSMSRYATDRAQASLYSGGNTNSPHRFRNSPNRVPTTRESPHFHPSARHNTDDPFDVPLGGGEAPVSPGVVAAGDTLRDIYREKLQQSVDSVVQALTTEVPEDHLLLQLLADPHTESYVKVRLTEIVESFLYASQSDAYHLLALQLAEREKELVDLNYVLENCSRNMDELTATKVGVPKSCQTDLVEYKDGLVADPPIATVVPHHTSANPMEEEAARQELLAILEETAREREIERSREALHPTRQVIDMVRQLEQPTTVPISTAEVSKPVLSLFKALNELVHYVDESLESLDALRNDLDLPGNTSGLSTISAIQSVGNTPMKNHNTSNPQNSRVSHSSNRAVVQQERRACRELLSQLQESHIAMVRYLDRLALTQQQQTAELEEKSRDMEERPWRRPPCTRRR</sequence>
<dbReference type="Proteomes" id="UP000515908">
    <property type="component" value="Chromosome 17"/>
</dbReference>
<accession>A0A7G2CKZ6</accession>
<keyword evidence="3" id="KW-1185">Reference proteome</keyword>
<evidence type="ECO:0000313" key="3">
    <source>
        <dbReference type="Proteomes" id="UP000515908"/>
    </source>
</evidence>
<proteinExistence type="predicted"/>
<organism evidence="2 3">
    <name type="scientific">Angomonas deanei</name>
    <dbReference type="NCBI Taxonomy" id="59799"/>
    <lineage>
        <taxon>Eukaryota</taxon>
        <taxon>Discoba</taxon>
        <taxon>Euglenozoa</taxon>
        <taxon>Kinetoplastea</taxon>
        <taxon>Metakinetoplastina</taxon>
        <taxon>Trypanosomatida</taxon>
        <taxon>Trypanosomatidae</taxon>
        <taxon>Strigomonadinae</taxon>
        <taxon>Angomonas</taxon>
    </lineage>
</organism>
<feature type="region of interest" description="Disordered" evidence="1">
    <location>
        <begin position="98"/>
        <end position="135"/>
    </location>
</feature>
<dbReference type="OrthoDB" id="273554at2759"/>